<evidence type="ECO:0000313" key="3">
    <source>
        <dbReference type="Proteomes" id="UP000249390"/>
    </source>
</evidence>
<reference evidence="2 3" key="1">
    <citation type="submission" date="2018-06" db="EMBL/GenBank/DDBJ databases">
        <title>The Genome of Cuscuta australis (Dodder) Provides Insight into the Evolution of Plant Parasitism.</title>
        <authorList>
            <person name="Liu H."/>
        </authorList>
    </citation>
    <scope>NUCLEOTIDE SEQUENCE [LARGE SCALE GENOMIC DNA]</scope>
    <source>
        <strain evidence="3">cv. Yunnan</strain>
        <tissue evidence="2">Vines</tissue>
    </source>
</reference>
<dbReference type="AlphaFoldDB" id="A0A328DLD0"/>
<comment type="caution">
    <text evidence="2">The sequence shown here is derived from an EMBL/GenBank/DDBJ whole genome shotgun (WGS) entry which is preliminary data.</text>
</comment>
<dbReference type="Proteomes" id="UP000249390">
    <property type="component" value="Unassembled WGS sequence"/>
</dbReference>
<keyword evidence="3" id="KW-1185">Reference proteome</keyword>
<organism evidence="2 3">
    <name type="scientific">Cuscuta australis</name>
    <dbReference type="NCBI Taxonomy" id="267555"/>
    <lineage>
        <taxon>Eukaryota</taxon>
        <taxon>Viridiplantae</taxon>
        <taxon>Streptophyta</taxon>
        <taxon>Embryophyta</taxon>
        <taxon>Tracheophyta</taxon>
        <taxon>Spermatophyta</taxon>
        <taxon>Magnoliopsida</taxon>
        <taxon>eudicotyledons</taxon>
        <taxon>Gunneridae</taxon>
        <taxon>Pentapetalae</taxon>
        <taxon>asterids</taxon>
        <taxon>lamiids</taxon>
        <taxon>Solanales</taxon>
        <taxon>Convolvulaceae</taxon>
        <taxon>Cuscuteae</taxon>
        <taxon>Cuscuta</taxon>
        <taxon>Cuscuta subgen. Grammica</taxon>
        <taxon>Cuscuta sect. Cleistogrammica</taxon>
    </lineage>
</organism>
<dbReference type="EMBL" id="NQVE01000123">
    <property type="protein sequence ID" value="RAL46394.1"/>
    <property type="molecule type" value="Genomic_DNA"/>
</dbReference>
<accession>A0A328DLD0</accession>
<protein>
    <submittedName>
        <fullName evidence="2">Uncharacterized protein</fullName>
    </submittedName>
</protein>
<name>A0A328DLD0_9ASTE</name>
<feature type="region of interest" description="Disordered" evidence="1">
    <location>
        <begin position="1"/>
        <end position="21"/>
    </location>
</feature>
<proteinExistence type="predicted"/>
<gene>
    <name evidence="2" type="ORF">DM860_015387</name>
</gene>
<evidence type="ECO:0000256" key="1">
    <source>
        <dbReference type="SAM" id="MobiDB-lite"/>
    </source>
</evidence>
<sequence>MTTSDVPLATGNHSHGKSFRDSFSQPANNFFSSSSDVATQTPSSIRCRFRVRGTEGAVGDASYRDRDYTWTRLGGMDRRRDRRRKQIHHYRYYRRQP</sequence>
<evidence type="ECO:0000313" key="2">
    <source>
        <dbReference type="EMBL" id="RAL46394.1"/>
    </source>
</evidence>